<dbReference type="AlphaFoldDB" id="A0A0R1NWZ6"/>
<comment type="caution">
    <text evidence="10">The sequence shown here is derived from an EMBL/GenBank/DDBJ whole genome shotgun (WGS) entry which is preliminary data.</text>
</comment>
<keyword evidence="5 8" id="KW-0067">ATP-binding</keyword>
<dbReference type="PANTHER" id="PTHR43553">
    <property type="entry name" value="HEAVY METAL TRANSPORTER"/>
    <property type="match status" value="1"/>
</dbReference>
<dbReference type="PATRIC" id="fig|1423766.4.peg.2759"/>
<dbReference type="InterPro" id="IPR003439">
    <property type="entry name" value="ABC_transporter-like_ATP-bd"/>
</dbReference>
<accession>A0A0R1NWZ6</accession>
<protein>
    <recommendedName>
        <fullName evidence="8">Energy-coupling factor transporter ATP-binding protein EcfA2</fullName>
        <ecNumber evidence="8">7.-.-.-</ecNumber>
    </recommendedName>
</protein>
<dbReference type="SMART" id="SM00382">
    <property type="entry name" value="AAA"/>
    <property type="match status" value="1"/>
</dbReference>
<evidence type="ECO:0000256" key="5">
    <source>
        <dbReference type="ARBA" id="ARBA00022840"/>
    </source>
</evidence>
<keyword evidence="4 8" id="KW-0547">Nucleotide-binding</keyword>
<evidence type="ECO:0000256" key="4">
    <source>
        <dbReference type="ARBA" id="ARBA00022741"/>
    </source>
</evidence>
<evidence type="ECO:0000256" key="7">
    <source>
        <dbReference type="ARBA" id="ARBA00023136"/>
    </source>
</evidence>
<evidence type="ECO:0000313" key="11">
    <source>
        <dbReference type="Proteomes" id="UP000051439"/>
    </source>
</evidence>
<dbReference type="RefSeq" id="WP_056949307.1">
    <property type="nucleotide sequence ID" value="NZ_AZEB01000008.1"/>
</dbReference>
<dbReference type="Pfam" id="PF00005">
    <property type="entry name" value="ABC_tran"/>
    <property type="match status" value="1"/>
</dbReference>
<dbReference type="Gene3D" id="3.40.50.300">
    <property type="entry name" value="P-loop containing nucleotide triphosphate hydrolases"/>
    <property type="match status" value="1"/>
</dbReference>
<dbReference type="CDD" id="cd03225">
    <property type="entry name" value="ABC_cobalt_CbiO_domain1"/>
    <property type="match status" value="1"/>
</dbReference>
<comment type="similarity">
    <text evidence="8">Belongs to the ABC transporter superfamily. Energy-coupling factor EcfA family.</text>
</comment>
<dbReference type="InterPro" id="IPR003593">
    <property type="entry name" value="AAA+_ATPase"/>
</dbReference>
<dbReference type="GO" id="GO:0042626">
    <property type="term" value="F:ATPase-coupled transmembrane transporter activity"/>
    <property type="evidence" value="ECO:0007669"/>
    <property type="project" value="TreeGrafter"/>
</dbReference>
<keyword evidence="2 8" id="KW-0813">Transport</keyword>
<evidence type="ECO:0000256" key="8">
    <source>
        <dbReference type="RuleBase" id="RU365104"/>
    </source>
</evidence>
<dbReference type="InterPro" id="IPR015856">
    <property type="entry name" value="ABC_transpr_CbiO/EcfA_su"/>
</dbReference>
<proteinExistence type="inferred from homology"/>
<dbReference type="PANTHER" id="PTHR43553:SF27">
    <property type="entry name" value="ENERGY-COUPLING FACTOR TRANSPORTER ATP-BINDING PROTEIN ECFA2"/>
    <property type="match status" value="1"/>
</dbReference>
<evidence type="ECO:0000259" key="9">
    <source>
        <dbReference type="PROSITE" id="PS50893"/>
    </source>
</evidence>
<dbReference type="PROSITE" id="PS50893">
    <property type="entry name" value="ABC_TRANSPORTER_2"/>
    <property type="match status" value="1"/>
</dbReference>
<dbReference type="InterPro" id="IPR030946">
    <property type="entry name" value="EcfA2"/>
</dbReference>
<evidence type="ECO:0000313" key="10">
    <source>
        <dbReference type="EMBL" id="KRL22258.1"/>
    </source>
</evidence>
<sequence>MDKAISFNQVTHTYQANTPYAQNALDNISLEIPTNSFTAIIGHTGSGKSTLVQHINALLKPTQGSVTVYNRSITPTTTNKNLKELRRHVGMVFQFPEKQLFEETVIKDIMFGPKNYGMVDAEAEQAAIEAMKLVGLDKSLSEKSPFDLSGGQMRRVAIAGVLAMKPEVLILDEPTAGLDPRGHKEIMDLASYLHDHDHITIILVTHQMDDVVNYASEVVVMDKGKIVQTGTPAEVFADPKWVYRMQLNLPTSAEFAQQLIDAGVPIGQLPLTIDQLADRITELARKGENPDD</sequence>
<name>A0A0R1NWZ6_9LACO</name>
<dbReference type="EMBL" id="AZEB01000008">
    <property type="protein sequence ID" value="KRL22258.1"/>
    <property type="molecule type" value="Genomic_DNA"/>
</dbReference>
<dbReference type="NCBIfam" id="TIGR04521">
    <property type="entry name" value="ECF_ATPase_2"/>
    <property type="match status" value="1"/>
</dbReference>
<keyword evidence="11" id="KW-1185">Reference proteome</keyword>
<dbReference type="InterPro" id="IPR017871">
    <property type="entry name" value="ABC_transporter-like_CS"/>
</dbReference>
<dbReference type="EC" id="7.-.-.-" evidence="8"/>
<comment type="subunit">
    <text evidence="8">Forms a stable energy-coupling factor (ECF) transporter complex composed of 2 membrane-embedded substrate-binding proteins (S component), 2 ATP-binding proteins (A component) and 2 transmembrane proteins (T component).</text>
</comment>
<dbReference type="GO" id="GO:0016887">
    <property type="term" value="F:ATP hydrolysis activity"/>
    <property type="evidence" value="ECO:0007669"/>
    <property type="project" value="InterPro"/>
</dbReference>
<reference evidence="10 11" key="1">
    <citation type="journal article" date="2015" name="Genome Announc.">
        <title>Expanding the biotechnology potential of lactobacilli through comparative genomics of 213 strains and associated genera.</title>
        <authorList>
            <person name="Sun Z."/>
            <person name="Harris H.M."/>
            <person name="McCann A."/>
            <person name="Guo C."/>
            <person name="Argimon S."/>
            <person name="Zhang W."/>
            <person name="Yang X."/>
            <person name="Jeffery I.B."/>
            <person name="Cooney J.C."/>
            <person name="Kagawa T.F."/>
            <person name="Liu W."/>
            <person name="Song Y."/>
            <person name="Salvetti E."/>
            <person name="Wrobel A."/>
            <person name="Rasinkangas P."/>
            <person name="Parkhill J."/>
            <person name="Rea M.C."/>
            <person name="O'Sullivan O."/>
            <person name="Ritari J."/>
            <person name="Douillard F.P."/>
            <person name="Paul Ross R."/>
            <person name="Yang R."/>
            <person name="Briner A.E."/>
            <person name="Felis G.E."/>
            <person name="de Vos W.M."/>
            <person name="Barrangou R."/>
            <person name="Klaenhammer T.R."/>
            <person name="Caufield P.W."/>
            <person name="Cui Y."/>
            <person name="Zhang H."/>
            <person name="O'Toole P.W."/>
        </authorList>
    </citation>
    <scope>NUCLEOTIDE SEQUENCE [LARGE SCALE GENOMIC DNA]</scope>
    <source>
        <strain evidence="10 11">DSM 19906</strain>
    </source>
</reference>
<gene>
    <name evidence="10" type="ORF">FC98_GL002638</name>
</gene>
<dbReference type="FunFam" id="3.40.50.300:FF:000224">
    <property type="entry name" value="Energy-coupling factor transporter ATP-binding protein EcfA"/>
    <property type="match status" value="1"/>
</dbReference>
<evidence type="ECO:0000256" key="2">
    <source>
        <dbReference type="ARBA" id="ARBA00022448"/>
    </source>
</evidence>
<dbReference type="InterPro" id="IPR027417">
    <property type="entry name" value="P-loop_NTPase"/>
</dbReference>
<comment type="function">
    <text evidence="8">ATP-binding (A) component of a common energy-coupling factor (ECF) ABC-transporter complex.</text>
</comment>
<keyword evidence="7 8" id="KW-0472">Membrane</keyword>
<keyword evidence="3 8" id="KW-1003">Cell membrane</keyword>
<dbReference type="GO" id="GO:0043190">
    <property type="term" value="C:ATP-binding cassette (ABC) transporter complex"/>
    <property type="evidence" value="ECO:0007669"/>
    <property type="project" value="TreeGrafter"/>
</dbReference>
<evidence type="ECO:0000256" key="3">
    <source>
        <dbReference type="ARBA" id="ARBA00022475"/>
    </source>
</evidence>
<dbReference type="PROSITE" id="PS00211">
    <property type="entry name" value="ABC_TRANSPORTER_1"/>
    <property type="match status" value="1"/>
</dbReference>
<dbReference type="GO" id="GO:0005524">
    <property type="term" value="F:ATP binding"/>
    <property type="evidence" value="ECO:0007669"/>
    <property type="project" value="UniProtKB-UniRule"/>
</dbReference>
<feature type="domain" description="ABC transporter" evidence="9">
    <location>
        <begin position="5"/>
        <end position="248"/>
    </location>
</feature>
<organism evidence="10 11">
    <name type="scientific">Lentilactobacillus kisonensis DSM 19906 = JCM 15041</name>
    <dbReference type="NCBI Taxonomy" id="1423766"/>
    <lineage>
        <taxon>Bacteria</taxon>
        <taxon>Bacillati</taxon>
        <taxon>Bacillota</taxon>
        <taxon>Bacilli</taxon>
        <taxon>Lactobacillales</taxon>
        <taxon>Lactobacillaceae</taxon>
        <taxon>Lentilactobacillus</taxon>
    </lineage>
</organism>
<evidence type="ECO:0000256" key="1">
    <source>
        <dbReference type="ARBA" id="ARBA00004202"/>
    </source>
</evidence>
<comment type="subcellular location">
    <subcellularLocation>
        <location evidence="1 8">Cell membrane</location>
        <topology evidence="1 8">Peripheral membrane protein</topology>
    </subcellularLocation>
</comment>
<dbReference type="SUPFAM" id="SSF52540">
    <property type="entry name" value="P-loop containing nucleoside triphosphate hydrolases"/>
    <property type="match status" value="1"/>
</dbReference>
<keyword evidence="6" id="KW-1278">Translocase</keyword>
<dbReference type="NCBIfam" id="NF010155">
    <property type="entry name" value="PRK13634.1"/>
    <property type="match status" value="1"/>
</dbReference>
<evidence type="ECO:0000256" key="6">
    <source>
        <dbReference type="ARBA" id="ARBA00022967"/>
    </source>
</evidence>
<dbReference type="Proteomes" id="UP000051439">
    <property type="component" value="Unassembled WGS sequence"/>
</dbReference>
<dbReference type="InterPro" id="IPR050095">
    <property type="entry name" value="ECF_ABC_transporter_ATP-bd"/>
</dbReference>